<evidence type="ECO:0000256" key="5">
    <source>
        <dbReference type="ARBA" id="ARBA00022842"/>
    </source>
</evidence>
<evidence type="ECO:0000256" key="3">
    <source>
        <dbReference type="ARBA" id="ARBA00022723"/>
    </source>
</evidence>
<dbReference type="InterPro" id="IPR015797">
    <property type="entry name" value="NUDIX_hydrolase-like_dom_sf"/>
</dbReference>
<dbReference type="Gene3D" id="3.90.79.10">
    <property type="entry name" value="Nucleoside Triphosphate Pyrophosphohydrolase"/>
    <property type="match status" value="1"/>
</dbReference>
<dbReference type="OrthoDB" id="9802805at2"/>
<keyword evidence="3" id="KW-0479">Metal-binding</keyword>
<dbReference type="PANTHER" id="PTHR12992">
    <property type="entry name" value="NUDIX HYDROLASE"/>
    <property type="match status" value="1"/>
</dbReference>
<evidence type="ECO:0000256" key="1">
    <source>
        <dbReference type="ARBA" id="ARBA00001936"/>
    </source>
</evidence>
<proteinExistence type="predicted"/>
<dbReference type="InterPro" id="IPR045121">
    <property type="entry name" value="CoAse"/>
</dbReference>
<dbReference type="SUPFAM" id="SSF55811">
    <property type="entry name" value="Nudix"/>
    <property type="match status" value="1"/>
</dbReference>
<keyword evidence="4" id="KW-0378">Hydrolase</keyword>
<evidence type="ECO:0000256" key="2">
    <source>
        <dbReference type="ARBA" id="ARBA00001946"/>
    </source>
</evidence>
<name>A0A328B9X4_9CAUL</name>
<dbReference type="InterPro" id="IPR000086">
    <property type="entry name" value="NUDIX_hydrolase_dom"/>
</dbReference>
<organism evidence="8 9">
    <name type="scientific">Phenylobacterium kunshanense</name>
    <dbReference type="NCBI Taxonomy" id="1445034"/>
    <lineage>
        <taxon>Bacteria</taxon>
        <taxon>Pseudomonadati</taxon>
        <taxon>Pseudomonadota</taxon>
        <taxon>Alphaproteobacteria</taxon>
        <taxon>Caulobacterales</taxon>
        <taxon>Caulobacteraceae</taxon>
        <taxon>Phenylobacterium</taxon>
    </lineage>
</organism>
<accession>A0A328B9X4</accession>
<dbReference type="InterPro" id="IPR020084">
    <property type="entry name" value="NUDIX_hydrolase_CS"/>
</dbReference>
<dbReference type="PROSITE" id="PS51462">
    <property type="entry name" value="NUDIX"/>
    <property type="match status" value="1"/>
</dbReference>
<dbReference type="PANTHER" id="PTHR12992:SF11">
    <property type="entry name" value="MITOCHONDRIAL COENZYME A DIPHOSPHATASE NUDT8"/>
    <property type="match status" value="1"/>
</dbReference>
<dbReference type="Proteomes" id="UP000249524">
    <property type="component" value="Unassembled WGS sequence"/>
</dbReference>
<dbReference type="CDD" id="cd03426">
    <property type="entry name" value="NUDIX_CoAse_Nudt7"/>
    <property type="match status" value="1"/>
</dbReference>
<dbReference type="GO" id="GO:0046872">
    <property type="term" value="F:metal ion binding"/>
    <property type="evidence" value="ECO:0007669"/>
    <property type="project" value="UniProtKB-KW"/>
</dbReference>
<dbReference type="Pfam" id="PF00293">
    <property type="entry name" value="NUDIX"/>
    <property type="match status" value="1"/>
</dbReference>
<gene>
    <name evidence="8" type="ORF">DJ019_13760</name>
</gene>
<sequence length="216" mass="24295">MNLMRPVSELRDWIAQHLDPLHDEAVQGAARRSDYDLTPDGWAGVETRELKPAAVLIGLIEREHGPTVLLTRRSETLRNHTGQVALPGGRQDPGEKPWQTALREAHEEVGLEPHYVHPLGLATPYQTGTGYLITPVVGVVRPGFSLTPNPHEVADIFETPFSYLMNLANYEEHERELPTGERRRFYATTHEDRYIWGATAGILRSLYERLYGAALA</sequence>
<dbReference type="PROSITE" id="PS00893">
    <property type="entry name" value="NUDIX_BOX"/>
    <property type="match status" value="1"/>
</dbReference>
<protein>
    <submittedName>
        <fullName evidence="8">CoA pyrophosphatase</fullName>
    </submittedName>
</protein>
<keyword evidence="6" id="KW-0464">Manganese</keyword>
<evidence type="ECO:0000256" key="4">
    <source>
        <dbReference type="ARBA" id="ARBA00022801"/>
    </source>
</evidence>
<evidence type="ECO:0000256" key="6">
    <source>
        <dbReference type="ARBA" id="ARBA00023211"/>
    </source>
</evidence>
<comment type="cofactor">
    <cofactor evidence="2">
        <name>Mg(2+)</name>
        <dbReference type="ChEBI" id="CHEBI:18420"/>
    </cofactor>
</comment>
<dbReference type="AlphaFoldDB" id="A0A328B9X4"/>
<reference evidence="8 9" key="1">
    <citation type="submission" date="2018-05" db="EMBL/GenBank/DDBJ databases">
        <authorList>
            <person name="Lanie J.A."/>
            <person name="Ng W.-L."/>
            <person name="Kazmierczak K.M."/>
            <person name="Andrzejewski T.M."/>
            <person name="Davidsen T.M."/>
            <person name="Wayne K.J."/>
            <person name="Tettelin H."/>
            <person name="Glass J.I."/>
            <person name="Rusch D."/>
            <person name="Podicherti R."/>
            <person name="Tsui H.-C.T."/>
            <person name="Winkler M.E."/>
        </authorList>
    </citation>
    <scope>NUCLEOTIDE SEQUENCE [LARGE SCALE GENOMIC DNA]</scope>
    <source>
        <strain evidence="8 9">BUT-10</strain>
    </source>
</reference>
<keyword evidence="9" id="KW-1185">Reference proteome</keyword>
<comment type="caution">
    <text evidence="8">The sequence shown here is derived from an EMBL/GenBank/DDBJ whole genome shotgun (WGS) entry which is preliminary data.</text>
</comment>
<dbReference type="NCBIfam" id="NF007980">
    <property type="entry name" value="PRK10707.1"/>
    <property type="match status" value="1"/>
</dbReference>
<evidence type="ECO:0000313" key="9">
    <source>
        <dbReference type="Proteomes" id="UP000249524"/>
    </source>
</evidence>
<dbReference type="RefSeq" id="WP_111276627.1">
    <property type="nucleotide sequence ID" value="NZ_QFYS01000006.1"/>
</dbReference>
<evidence type="ECO:0000313" key="8">
    <source>
        <dbReference type="EMBL" id="RAK64240.1"/>
    </source>
</evidence>
<dbReference type="GO" id="GO:0010945">
    <property type="term" value="F:coenzyme A diphosphatase activity"/>
    <property type="evidence" value="ECO:0007669"/>
    <property type="project" value="InterPro"/>
</dbReference>
<feature type="domain" description="Nudix hydrolase" evidence="7">
    <location>
        <begin position="50"/>
        <end position="181"/>
    </location>
</feature>
<evidence type="ECO:0000259" key="7">
    <source>
        <dbReference type="PROSITE" id="PS51462"/>
    </source>
</evidence>
<comment type="cofactor">
    <cofactor evidence="1">
        <name>Mn(2+)</name>
        <dbReference type="ChEBI" id="CHEBI:29035"/>
    </cofactor>
</comment>
<dbReference type="EMBL" id="QFYS01000006">
    <property type="protein sequence ID" value="RAK64240.1"/>
    <property type="molecule type" value="Genomic_DNA"/>
</dbReference>
<keyword evidence="5" id="KW-0460">Magnesium</keyword>